<evidence type="ECO:0000313" key="5">
    <source>
        <dbReference type="WBParaSite" id="GPUH_0000713801-mRNA-1"/>
    </source>
</evidence>
<dbReference type="WBParaSite" id="GPUH_0000709701-mRNA-1">
    <property type="protein sequence ID" value="GPUH_0000709701-mRNA-1"/>
    <property type="gene ID" value="GPUH_0000709701"/>
</dbReference>
<dbReference type="EMBL" id="UYRT01017752">
    <property type="protein sequence ID" value="VDK57160.1"/>
    <property type="molecule type" value="Genomic_DNA"/>
</dbReference>
<dbReference type="PANTHER" id="PTHR11668:SF496">
    <property type="entry name" value="SERINE_THREONINE-PROTEIN PHOSPHATASE"/>
    <property type="match status" value="1"/>
</dbReference>
<sequence length="79" mass="8909">MMRLQDGYEFFAGRHMITIFSAPNYCGSFNNCGAILTVDDSLRCAFITISPSKDKVKVRPSKRLEIDLDDELEKDGGEM</sequence>
<dbReference type="GO" id="GO:0004722">
    <property type="term" value="F:protein serine/threonine phosphatase activity"/>
    <property type="evidence" value="ECO:0007669"/>
    <property type="project" value="TreeGrafter"/>
</dbReference>
<organism evidence="4">
    <name type="scientific">Gongylonema pulchrum</name>
    <dbReference type="NCBI Taxonomy" id="637853"/>
    <lineage>
        <taxon>Eukaryota</taxon>
        <taxon>Metazoa</taxon>
        <taxon>Ecdysozoa</taxon>
        <taxon>Nematoda</taxon>
        <taxon>Chromadorea</taxon>
        <taxon>Rhabditida</taxon>
        <taxon>Spirurina</taxon>
        <taxon>Spiruromorpha</taxon>
        <taxon>Spiruroidea</taxon>
        <taxon>Gongylonematidae</taxon>
        <taxon>Gongylonema</taxon>
    </lineage>
</organism>
<dbReference type="InterPro" id="IPR050341">
    <property type="entry name" value="PP1_catalytic_subunit"/>
</dbReference>
<dbReference type="GO" id="GO:0005737">
    <property type="term" value="C:cytoplasm"/>
    <property type="evidence" value="ECO:0007669"/>
    <property type="project" value="TreeGrafter"/>
</dbReference>
<proteinExistence type="predicted"/>
<reference evidence="4 5" key="1">
    <citation type="submission" date="2016-06" db="UniProtKB">
        <authorList>
            <consortium name="WormBaseParasite"/>
        </authorList>
    </citation>
    <scope>IDENTIFICATION</scope>
</reference>
<dbReference type="EMBL" id="UYRT01017927">
    <property type="protein sequence ID" value="VDK57320.1"/>
    <property type="molecule type" value="Genomic_DNA"/>
</dbReference>
<dbReference type="InterPro" id="IPR029052">
    <property type="entry name" value="Metallo-depent_PP-like"/>
</dbReference>
<dbReference type="OrthoDB" id="1930084at2759"/>
<protein>
    <submittedName>
        <fullName evidence="4 5">SER_THR_PHOSPHATASE domain-containing protein</fullName>
    </submittedName>
</protein>
<dbReference type="Proteomes" id="UP000271098">
    <property type="component" value="Unassembled WGS sequence"/>
</dbReference>
<gene>
    <name evidence="1" type="ORF">GPUH_LOCUS7086</name>
    <name evidence="2" type="ORF">GPUH_LOCUS7130</name>
</gene>
<dbReference type="AlphaFoldDB" id="A0A183DEE7"/>
<evidence type="ECO:0000313" key="3">
    <source>
        <dbReference type="Proteomes" id="UP000271098"/>
    </source>
</evidence>
<dbReference type="GO" id="GO:0005634">
    <property type="term" value="C:nucleus"/>
    <property type="evidence" value="ECO:0007669"/>
    <property type="project" value="TreeGrafter"/>
</dbReference>
<name>A0A183DEE7_9BILA</name>
<keyword evidence="3" id="KW-1185">Reference proteome</keyword>
<accession>A0A183DEE7</accession>
<dbReference type="Gene3D" id="3.60.21.10">
    <property type="match status" value="1"/>
</dbReference>
<reference evidence="1 3" key="2">
    <citation type="submission" date="2018-11" db="EMBL/GenBank/DDBJ databases">
        <authorList>
            <consortium name="Pathogen Informatics"/>
        </authorList>
    </citation>
    <scope>NUCLEOTIDE SEQUENCE [LARGE SCALE GENOMIC DNA]</scope>
</reference>
<dbReference type="PANTHER" id="PTHR11668">
    <property type="entry name" value="SERINE/THREONINE PROTEIN PHOSPHATASE"/>
    <property type="match status" value="1"/>
</dbReference>
<dbReference type="WBParaSite" id="GPUH_0000713801-mRNA-1">
    <property type="protein sequence ID" value="GPUH_0000713801-mRNA-1"/>
    <property type="gene ID" value="GPUH_0000713801"/>
</dbReference>
<dbReference type="SUPFAM" id="SSF56300">
    <property type="entry name" value="Metallo-dependent phosphatases"/>
    <property type="match status" value="1"/>
</dbReference>
<evidence type="ECO:0000313" key="1">
    <source>
        <dbReference type="EMBL" id="VDK57160.1"/>
    </source>
</evidence>
<evidence type="ECO:0000313" key="4">
    <source>
        <dbReference type="WBParaSite" id="GPUH_0000709701-mRNA-1"/>
    </source>
</evidence>
<evidence type="ECO:0000313" key="2">
    <source>
        <dbReference type="EMBL" id="VDK57320.1"/>
    </source>
</evidence>